<dbReference type="EMBL" id="CP017886">
    <property type="protein sequence ID" value="APC18982.1"/>
    <property type="molecule type" value="Genomic_DNA"/>
</dbReference>
<gene>
    <name evidence="1" type="ORF">BLL42_25980</name>
</gene>
<evidence type="ECO:0000313" key="2">
    <source>
        <dbReference type="Proteomes" id="UP000182567"/>
    </source>
</evidence>
<sequence>MLALQLYGLQKLIVAARPLVILWLGQRAAGGGEPTIQPSFAGSLAAASGISVAQVVEALRAASKAAVLLWRRLGSAANIIKLSSMSRGGWPASTAIHGVLCSLS</sequence>
<evidence type="ECO:0000313" key="1">
    <source>
        <dbReference type="EMBL" id="APC18982.1"/>
    </source>
</evidence>
<reference evidence="2" key="1">
    <citation type="submission" date="2016-10" db="EMBL/GenBank/DDBJ databases">
        <title>Pseudomonas frederiksbergensis ERGS4:02 complete genome.</title>
        <authorList>
            <person name="Kumar R."/>
            <person name="Acharya V."/>
            <person name="Singh D."/>
        </authorList>
    </citation>
    <scope>NUCLEOTIDE SEQUENCE [LARGE SCALE GENOMIC DNA]</scope>
    <source>
        <strain evidence="2">ERGS4:02</strain>
    </source>
</reference>
<organism evidence="1 2">
    <name type="scientific">Pseudomonas frederiksbergensis</name>
    <dbReference type="NCBI Taxonomy" id="104087"/>
    <lineage>
        <taxon>Bacteria</taxon>
        <taxon>Pseudomonadati</taxon>
        <taxon>Pseudomonadota</taxon>
        <taxon>Gammaproteobacteria</taxon>
        <taxon>Pseudomonadales</taxon>
        <taxon>Pseudomonadaceae</taxon>
        <taxon>Pseudomonas</taxon>
    </lineage>
</organism>
<proteinExistence type="predicted"/>
<protein>
    <submittedName>
        <fullName evidence="1">Uncharacterized protein</fullName>
    </submittedName>
</protein>
<name>A0A1J0ESL3_9PSED</name>
<dbReference type="Proteomes" id="UP000182567">
    <property type="component" value="Chromosome"/>
</dbReference>
<accession>A0A1J0ESL3</accession>
<dbReference type="AlphaFoldDB" id="A0A1J0ESL3"/>